<dbReference type="EMBL" id="CP016359">
    <property type="protein sequence ID" value="APU68878.1"/>
    <property type="molecule type" value="Genomic_DNA"/>
</dbReference>
<keyword evidence="2" id="KW-1185">Reference proteome</keyword>
<dbReference type="Proteomes" id="UP000186230">
    <property type="component" value="Chromosome"/>
</dbReference>
<sequence>MKLIYPEKETASAPGIRPTTGQKLEVQNRVVTIKDKVR</sequence>
<organism evidence="1 2">
    <name type="scientific">Christiangramia flava JLT2011</name>
    <dbReference type="NCBI Taxonomy" id="1229726"/>
    <lineage>
        <taxon>Bacteria</taxon>
        <taxon>Pseudomonadati</taxon>
        <taxon>Bacteroidota</taxon>
        <taxon>Flavobacteriia</taxon>
        <taxon>Flavobacteriales</taxon>
        <taxon>Flavobacteriaceae</taxon>
        <taxon>Christiangramia</taxon>
    </lineage>
</organism>
<proteinExistence type="predicted"/>
<accession>A0A1L7I5K0</accession>
<evidence type="ECO:0000313" key="1">
    <source>
        <dbReference type="EMBL" id="APU68878.1"/>
    </source>
</evidence>
<dbReference type="STRING" id="1229726.GRFL_2154"/>
<dbReference type="KEGG" id="gfl:GRFL_2154"/>
<dbReference type="AlphaFoldDB" id="A0A1L7I5K0"/>
<reference evidence="1 2" key="1">
    <citation type="submission" date="2016-07" db="EMBL/GenBank/DDBJ databases">
        <title>Multi-omics approach to identify versatile polysaccharide utilization systems of a marine flavobacterium Gramella flava.</title>
        <authorList>
            <person name="Tang K."/>
        </authorList>
    </citation>
    <scope>NUCLEOTIDE SEQUENCE [LARGE SCALE GENOMIC DNA]</scope>
    <source>
        <strain evidence="1 2">JLT2011</strain>
    </source>
</reference>
<evidence type="ECO:0000313" key="2">
    <source>
        <dbReference type="Proteomes" id="UP000186230"/>
    </source>
</evidence>
<gene>
    <name evidence="1" type="ORF">GRFL_2154</name>
</gene>
<name>A0A1L7I5K0_9FLAO</name>
<protein>
    <submittedName>
        <fullName evidence="1">Uncharacterized protein</fullName>
    </submittedName>
</protein>